<accession>A0AA48KXZ1</accession>
<sequence length="118" mass="13813">MTDKERLLRRISSLDFAVVELNLYLDTHQNAIEVKNKLQEYKKKSEKLKKDYEKRFGAITSTTDSNVGNAWEWVSDPWPWENDETEENDSIYISGKNINLKENDDNLLNEDDNTGVEN</sequence>
<dbReference type="Proteomes" id="UP001335720">
    <property type="component" value="Chromosome"/>
</dbReference>
<keyword evidence="2" id="KW-0946">Virion</keyword>
<organism evidence="2">
    <name type="scientific">Candidatus Paraimprobicoccus trichonymphae</name>
    <dbReference type="NCBI Taxonomy" id="3033793"/>
    <lineage>
        <taxon>Bacteria</taxon>
        <taxon>Bacillati</taxon>
        <taxon>Bacillota</taxon>
        <taxon>Clostridia</taxon>
        <taxon>Candidatus Paraimprobicoccus</taxon>
    </lineage>
</organism>
<dbReference type="InterPro" id="IPR024207">
    <property type="entry name" value="CotJB_dom"/>
</dbReference>
<dbReference type="Pfam" id="PF12652">
    <property type="entry name" value="CotJB"/>
    <property type="match status" value="1"/>
</dbReference>
<name>A0AA48KXZ1_9FIRM</name>
<gene>
    <name evidence="2" type="ORF">RsTaC01_0794</name>
</gene>
<evidence type="ECO:0000259" key="1">
    <source>
        <dbReference type="Pfam" id="PF12652"/>
    </source>
</evidence>
<evidence type="ECO:0000313" key="2">
    <source>
        <dbReference type="EMBL" id="BED92893.1"/>
    </source>
</evidence>
<protein>
    <submittedName>
        <fullName evidence="2">Spore coat protein CotJB</fullName>
    </submittedName>
</protein>
<reference evidence="2" key="1">
    <citation type="journal article" date="2023" name="ISME J.">
        <title>Emergence of putative energy parasites within Clostridia revealed by genome analysis of a novel endosymbiotic clade.</title>
        <authorList>
            <person name="Takahashi K."/>
            <person name="Kuwahara H."/>
            <person name="Horikawa Y."/>
            <person name="Izawa K."/>
            <person name="Kato D."/>
            <person name="Inagaki T."/>
            <person name="Yuki M."/>
            <person name="Ohkuma M."/>
            <person name="Hongoh Y."/>
        </authorList>
    </citation>
    <scope>NUCLEOTIDE SEQUENCE</scope>
    <source>
        <strain evidence="2">RsTa-C01</strain>
    </source>
</reference>
<dbReference type="EMBL" id="AP027925">
    <property type="protein sequence ID" value="BED92893.1"/>
    <property type="molecule type" value="Genomic_DNA"/>
</dbReference>
<feature type="domain" description="Protein CotJB" evidence="1">
    <location>
        <begin position="6"/>
        <end position="81"/>
    </location>
</feature>
<dbReference type="AlphaFoldDB" id="A0AA48KXZ1"/>
<proteinExistence type="predicted"/>
<dbReference type="KEGG" id="ptrh:RsTaC01_0794"/>
<keyword evidence="2" id="KW-0167">Capsid protein</keyword>